<feature type="transmembrane region" description="Helical" evidence="2">
    <location>
        <begin position="29"/>
        <end position="51"/>
    </location>
</feature>
<keyword evidence="2" id="KW-1133">Transmembrane helix</keyword>
<dbReference type="Proteomes" id="UP001595698">
    <property type="component" value="Unassembled WGS sequence"/>
</dbReference>
<reference evidence="4" key="1">
    <citation type="journal article" date="2019" name="Int. J. Syst. Evol. Microbiol.">
        <title>The Global Catalogue of Microorganisms (GCM) 10K type strain sequencing project: providing services to taxonomists for standard genome sequencing and annotation.</title>
        <authorList>
            <consortium name="The Broad Institute Genomics Platform"/>
            <consortium name="The Broad Institute Genome Sequencing Center for Infectious Disease"/>
            <person name="Wu L."/>
            <person name="Ma J."/>
        </authorList>
    </citation>
    <scope>NUCLEOTIDE SEQUENCE [LARGE SCALE GENOMIC DNA]</scope>
    <source>
        <strain evidence="4">TBRC 7912</strain>
    </source>
</reference>
<proteinExistence type="predicted"/>
<name>A0ABV8EZT9_9ACTN</name>
<sequence>MIKEEARSRRERLNQMREQQKRRERRAGIIMWGAGGLVVLLLVGVVGFYLVNERAQTSLDSVTSAKYAGGSHKETKIKYAENPPMGGEHNSVWQRCGIYDEPVNNENAVHSLEHGAVWITYRPDLPKDQVETLKKAASSDYMLLSPYPGLPKPVVLSSWNKQLQLDSADDPRLAKFVAKYKNSPETPELGASCEGPNSVDKPASQNPIPDATPAPSSSAS</sequence>
<comment type="caution">
    <text evidence="3">The sequence shown here is derived from an EMBL/GenBank/DDBJ whole genome shotgun (WGS) entry which is preliminary data.</text>
</comment>
<accession>A0ABV8EZT9</accession>
<evidence type="ECO:0000256" key="1">
    <source>
        <dbReference type="SAM" id="MobiDB-lite"/>
    </source>
</evidence>
<dbReference type="EMBL" id="JBHSBC010000014">
    <property type="protein sequence ID" value="MFC3981811.1"/>
    <property type="molecule type" value="Genomic_DNA"/>
</dbReference>
<evidence type="ECO:0000256" key="2">
    <source>
        <dbReference type="SAM" id="Phobius"/>
    </source>
</evidence>
<keyword evidence="2" id="KW-0472">Membrane</keyword>
<dbReference type="RefSeq" id="WP_352008759.1">
    <property type="nucleotide sequence ID" value="NZ_JBHSBC010000014.1"/>
</dbReference>
<evidence type="ECO:0000313" key="4">
    <source>
        <dbReference type="Proteomes" id="UP001595698"/>
    </source>
</evidence>
<feature type="compositionally biased region" description="Low complexity" evidence="1">
    <location>
        <begin position="207"/>
        <end position="220"/>
    </location>
</feature>
<feature type="region of interest" description="Disordered" evidence="1">
    <location>
        <begin position="179"/>
        <end position="220"/>
    </location>
</feature>
<protein>
    <submittedName>
        <fullName evidence="3">DUF3105 domain-containing protein</fullName>
    </submittedName>
</protein>
<keyword evidence="2" id="KW-0812">Transmembrane</keyword>
<dbReference type="InterPro" id="IPR021454">
    <property type="entry name" value="DUF3105"/>
</dbReference>
<organism evidence="3 4">
    <name type="scientific">Streptosporangium jomthongense</name>
    <dbReference type="NCBI Taxonomy" id="1193683"/>
    <lineage>
        <taxon>Bacteria</taxon>
        <taxon>Bacillati</taxon>
        <taxon>Actinomycetota</taxon>
        <taxon>Actinomycetes</taxon>
        <taxon>Streptosporangiales</taxon>
        <taxon>Streptosporangiaceae</taxon>
        <taxon>Streptosporangium</taxon>
    </lineage>
</organism>
<dbReference type="Pfam" id="PF11303">
    <property type="entry name" value="DUF3105"/>
    <property type="match status" value="1"/>
</dbReference>
<evidence type="ECO:0000313" key="3">
    <source>
        <dbReference type="EMBL" id="MFC3981811.1"/>
    </source>
</evidence>
<gene>
    <name evidence="3" type="ORF">ACFOYY_16845</name>
</gene>
<keyword evidence="4" id="KW-1185">Reference proteome</keyword>